<keyword evidence="4" id="KW-1185">Reference proteome</keyword>
<feature type="coiled-coil region" evidence="1">
    <location>
        <begin position="362"/>
        <end position="411"/>
    </location>
</feature>
<dbReference type="GO" id="GO:0008757">
    <property type="term" value="F:S-adenosylmethionine-dependent methyltransferase activity"/>
    <property type="evidence" value="ECO:0007669"/>
    <property type="project" value="InterPro"/>
</dbReference>
<dbReference type="AlphaFoldDB" id="A0A0P9N743"/>
<dbReference type="EMBL" id="LJQC01000571">
    <property type="protein sequence ID" value="KPW98053.1"/>
    <property type="molecule type" value="Genomic_DNA"/>
</dbReference>
<dbReference type="Pfam" id="PF08241">
    <property type="entry name" value="Methyltransf_11"/>
    <property type="match status" value="1"/>
</dbReference>
<reference evidence="3 4" key="1">
    <citation type="submission" date="2015-09" db="EMBL/GenBank/DDBJ databases">
        <title>Genome announcement of multiple Pseudomonas syringae strains.</title>
        <authorList>
            <person name="Thakur S."/>
            <person name="Wang P.W."/>
            <person name="Gong Y."/>
            <person name="Weir B.S."/>
            <person name="Guttman D.S."/>
        </authorList>
    </citation>
    <scope>NUCLEOTIDE SEQUENCE [LARGE SCALE GENOMIC DNA]</scope>
    <source>
        <strain evidence="3 4">ICMP17001</strain>
    </source>
</reference>
<dbReference type="InterPro" id="IPR029063">
    <property type="entry name" value="SAM-dependent_MTases_sf"/>
</dbReference>
<organism evidence="3 4">
    <name type="scientific">Pseudomonas syringae pv. coryli</name>
    <dbReference type="NCBI Taxonomy" id="317659"/>
    <lineage>
        <taxon>Bacteria</taxon>
        <taxon>Pseudomonadati</taxon>
        <taxon>Pseudomonadota</taxon>
        <taxon>Gammaproteobacteria</taxon>
        <taxon>Pseudomonadales</taxon>
        <taxon>Pseudomonadaceae</taxon>
        <taxon>Pseudomonas</taxon>
    </lineage>
</organism>
<dbReference type="PATRIC" id="fig|317659.3.peg.2622"/>
<dbReference type="Proteomes" id="UP000051335">
    <property type="component" value="Unassembled WGS sequence"/>
</dbReference>
<comment type="caution">
    <text evidence="3">The sequence shown here is derived from an EMBL/GenBank/DDBJ whole genome shotgun (WGS) entry which is preliminary data.</text>
</comment>
<proteinExistence type="predicted"/>
<evidence type="ECO:0000313" key="4">
    <source>
        <dbReference type="Proteomes" id="UP000051335"/>
    </source>
</evidence>
<feature type="domain" description="Methyltransferase type 11" evidence="2">
    <location>
        <begin position="44"/>
        <end position="137"/>
    </location>
</feature>
<evidence type="ECO:0000259" key="2">
    <source>
        <dbReference type="Pfam" id="PF08241"/>
    </source>
</evidence>
<gene>
    <name evidence="3" type="ORF">ALO75_01688</name>
</gene>
<evidence type="ECO:0000313" key="3">
    <source>
        <dbReference type="EMBL" id="KPW98053.1"/>
    </source>
</evidence>
<dbReference type="Gene3D" id="3.40.50.150">
    <property type="entry name" value="Vaccinia Virus protein VP39"/>
    <property type="match status" value="1"/>
</dbReference>
<feature type="coiled-coil region" evidence="1">
    <location>
        <begin position="245"/>
        <end position="279"/>
    </location>
</feature>
<name>A0A0P9N743_9PSED</name>
<evidence type="ECO:0000256" key="1">
    <source>
        <dbReference type="SAM" id="Coils"/>
    </source>
</evidence>
<sequence>MTLPFYRAFEDRHRGSRELIHERQQAYFPFIQPLERLYPESKAVDLGCGRGEWLEILIQTGFAPLGIDMDKGMLDACTERGLPVELGDALSSLKKLPNESQALVSGFHIAEHIPFKDLKVLVTEALRVLKPAGLLILETPNAENLVVGTHNFYLDPTHERPIPHLLLDFLIEFSGFSRSKLMRLHEPSVLANGGPVDLMDVLGGASPDYAIVAQKMASAEQLELFDSAFSTDYGLALDTLAKRYDEQALNRLQEIEQRNQNVEALLEQLTLRSEQAKQDTEHAVQHSEQLEVVVHELGGRTDINHARMDAQLQELHERMNTQLQESYTYMDAQLREIGLRADLAESRYHTVQLLQEDTLHHVKQAEDRIDEALATIGQLQTRIELLTRDSLTDGQAEQAQAQAQLDDLNARLNASLGNAHHWWLRATAYEQQLNAVHRSTSWRLTAPLRFIARCIYWPFRRSRPTLGQALRRTVPHARLWLARRPAIERPVLAVLKSSPWLHAKLSGMHQATVNPAPETIISDPPHGVIDHAPLTQRGRTIENALREAMIRGQK</sequence>
<protein>
    <submittedName>
        <fullName evidence="3">Chromosome segregation ATPase</fullName>
    </submittedName>
</protein>
<dbReference type="RefSeq" id="WP_046236393.1">
    <property type="nucleotide sequence ID" value="NZ_LJQC01000571.1"/>
</dbReference>
<keyword evidence="1" id="KW-0175">Coiled coil</keyword>
<dbReference type="InterPro" id="IPR013216">
    <property type="entry name" value="Methyltransf_11"/>
</dbReference>
<dbReference type="CDD" id="cd02440">
    <property type="entry name" value="AdoMet_MTases"/>
    <property type="match status" value="1"/>
</dbReference>
<accession>A0A0P9N743</accession>
<dbReference type="SUPFAM" id="SSF53335">
    <property type="entry name" value="S-adenosyl-L-methionine-dependent methyltransferases"/>
    <property type="match status" value="1"/>
</dbReference>